<feature type="compositionally biased region" description="Pro residues" evidence="5">
    <location>
        <begin position="191"/>
        <end position="203"/>
    </location>
</feature>
<dbReference type="SUPFAM" id="SSF53850">
    <property type="entry name" value="Periplasmic binding protein-like II"/>
    <property type="match status" value="1"/>
</dbReference>
<proteinExistence type="inferred from homology"/>
<evidence type="ECO:0000256" key="3">
    <source>
        <dbReference type="ARBA" id="ARBA00023125"/>
    </source>
</evidence>
<dbReference type="PANTHER" id="PTHR30537:SF3">
    <property type="entry name" value="TRANSCRIPTIONAL REGULATORY PROTEIN"/>
    <property type="match status" value="1"/>
</dbReference>
<dbReference type="InterPro" id="IPR036390">
    <property type="entry name" value="WH_DNA-bd_sf"/>
</dbReference>
<dbReference type="InterPro" id="IPR036388">
    <property type="entry name" value="WH-like_DNA-bd_sf"/>
</dbReference>
<sequence>MNDPLKKLCWDDLRVVKAIGEQGSLSAAAAQIGVNASTVFRRLGEIEKLLELSLFERRRQGYVATPVGAEVVALAQRLEIDIVAVTRRLAGLDQELAGELRIATSDSLATFLLMPVIAGFTRLHPAVRIEMVIGNDALNLARGETDIAVRATDTPPETMVGRRIADIGWAPYGRRSDFADGRPDPARPDPARPGPDRPGPARPGPDRLADQMWASFCDELAGLKVTRLIDTTVPPERIVFRTNSVQGMAAAISAGVAIGYLPCMAGDMIADLVRIGPADPALADALWLLTHPDLRKSGRVHTFLDYCATMLARRRSFIEGRSSP</sequence>
<evidence type="ECO:0000313" key="8">
    <source>
        <dbReference type="Proteomes" id="UP000603352"/>
    </source>
</evidence>
<organism evidence="7 8">
    <name type="scientific">Tistrella bauzanensis</name>
    <dbReference type="NCBI Taxonomy" id="657419"/>
    <lineage>
        <taxon>Bacteria</taxon>
        <taxon>Pseudomonadati</taxon>
        <taxon>Pseudomonadota</taxon>
        <taxon>Alphaproteobacteria</taxon>
        <taxon>Geminicoccales</taxon>
        <taxon>Geminicoccaceae</taxon>
        <taxon>Tistrella</taxon>
    </lineage>
</organism>
<feature type="region of interest" description="Disordered" evidence="5">
    <location>
        <begin position="174"/>
        <end position="206"/>
    </location>
</feature>
<reference evidence="8" key="1">
    <citation type="journal article" date="2019" name="Int. J. Syst. Evol. Microbiol.">
        <title>The Global Catalogue of Microorganisms (GCM) 10K type strain sequencing project: providing services to taxonomists for standard genome sequencing and annotation.</title>
        <authorList>
            <consortium name="The Broad Institute Genomics Platform"/>
            <consortium name="The Broad Institute Genome Sequencing Center for Infectious Disease"/>
            <person name="Wu L."/>
            <person name="Ma J."/>
        </authorList>
    </citation>
    <scope>NUCLEOTIDE SEQUENCE [LARGE SCALE GENOMIC DNA]</scope>
    <source>
        <strain evidence="8">CGMCC 1.10188</strain>
    </source>
</reference>
<dbReference type="PROSITE" id="PS50931">
    <property type="entry name" value="HTH_LYSR"/>
    <property type="match status" value="1"/>
</dbReference>
<dbReference type="Pfam" id="PF03466">
    <property type="entry name" value="LysR_substrate"/>
    <property type="match status" value="2"/>
</dbReference>
<accession>A0ABQ1ILU7</accession>
<keyword evidence="3" id="KW-0238">DNA-binding</keyword>
<evidence type="ECO:0000313" key="7">
    <source>
        <dbReference type="EMBL" id="GGB46762.1"/>
    </source>
</evidence>
<dbReference type="PANTHER" id="PTHR30537">
    <property type="entry name" value="HTH-TYPE TRANSCRIPTIONAL REGULATOR"/>
    <property type="match status" value="1"/>
</dbReference>
<name>A0ABQ1ILU7_9PROT</name>
<feature type="compositionally biased region" description="Basic and acidic residues" evidence="5">
    <location>
        <begin position="174"/>
        <end position="190"/>
    </location>
</feature>
<dbReference type="InterPro" id="IPR005119">
    <property type="entry name" value="LysR_subst-bd"/>
</dbReference>
<comment type="similarity">
    <text evidence="1">Belongs to the LysR transcriptional regulatory family.</text>
</comment>
<evidence type="ECO:0000256" key="2">
    <source>
        <dbReference type="ARBA" id="ARBA00023015"/>
    </source>
</evidence>
<keyword evidence="4" id="KW-0804">Transcription</keyword>
<evidence type="ECO:0000259" key="6">
    <source>
        <dbReference type="PROSITE" id="PS50931"/>
    </source>
</evidence>
<evidence type="ECO:0000256" key="1">
    <source>
        <dbReference type="ARBA" id="ARBA00009437"/>
    </source>
</evidence>
<evidence type="ECO:0000256" key="5">
    <source>
        <dbReference type="SAM" id="MobiDB-lite"/>
    </source>
</evidence>
<evidence type="ECO:0000256" key="4">
    <source>
        <dbReference type="ARBA" id="ARBA00023163"/>
    </source>
</evidence>
<dbReference type="Gene3D" id="3.40.190.290">
    <property type="match status" value="1"/>
</dbReference>
<dbReference type="RefSeq" id="WP_188579261.1">
    <property type="nucleotide sequence ID" value="NZ_BMDZ01000035.1"/>
</dbReference>
<comment type="caution">
    <text evidence="7">The sequence shown here is derived from an EMBL/GenBank/DDBJ whole genome shotgun (WGS) entry which is preliminary data.</text>
</comment>
<protein>
    <submittedName>
        <fullName evidence="7">LysR family transcriptional regulator</fullName>
    </submittedName>
</protein>
<feature type="domain" description="HTH lysR-type" evidence="6">
    <location>
        <begin position="10"/>
        <end position="65"/>
    </location>
</feature>
<dbReference type="Gene3D" id="1.10.10.10">
    <property type="entry name" value="Winged helix-like DNA-binding domain superfamily/Winged helix DNA-binding domain"/>
    <property type="match status" value="1"/>
</dbReference>
<keyword evidence="2" id="KW-0805">Transcription regulation</keyword>
<dbReference type="InterPro" id="IPR058163">
    <property type="entry name" value="LysR-type_TF_proteobact-type"/>
</dbReference>
<keyword evidence="8" id="KW-1185">Reference proteome</keyword>
<dbReference type="Proteomes" id="UP000603352">
    <property type="component" value="Unassembled WGS sequence"/>
</dbReference>
<dbReference type="EMBL" id="BMDZ01000035">
    <property type="protein sequence ID" value="GGB46762.1"/>
    <property type="molecule type" value="Genomic_DNA"/>
</dbReference>
<dbReference type="SUPFAM" id="SSF46785">
    <property type="entry name" value="Winged helix' DNA-binding domain"/>
    <property type="match status" value="1"/>
</dbReference>
<gene>
    <name evidence="7" type="ORF">GCM10011505_29830</name>
</gene>
<dbReference type="Pfam" id="PF00126">
    <property type="entry name" value="HTH_1"/>
    <property type="match status" value="1"/>
</dbReference>
<dbReference type="InterPro" id="IPR000847">
    <property type="entry name" value="LysR_HTH_N"/>
</dbReference>